<evidence type="ECO:0000313" key="3">
    <source>
        <dbReference type="EMBL" id="EIM14455.1"/>
    </source>
</evidence>
<accession>A0AB33WN41</accession>
<feature type="transmembrane region" description="Helical" evidence="1">
    <location>
        <begin position="83"/>
        <end position="103"/>
    </location>
</feature>
<feature type="transmembrane region" description="Helical" evidence="1">
    <location>
        <begin position="115"/>
        <end position="135"/>
    </location>
</feature>
<feature type="transmembrane region" description="Helical" evidence="1">
    <location>
        <begin position="31"/>
        <end position="49"/>
    </location>
</feature>
<dbReference type="EMBL" id="AHOT01000027">
    <property type="protein sequence ID" value="EIM14455.1"/>
    <property type="molecule type" value="Genomic_DNA"/>
</dbReference>
<feature type="transmembrane region" description="Helical" evidence="1">
    <location>
        <begin position="58"/>
        <end position="77"/>
    </location>
</feature>
<feature type="transmembrane region" description="Helical" evidence="1">
    <location>
        <begin position="9"/>
        <end position="25"/>
    </location>
</feature>
<reference evidence="3 4" key="1">
    <citation type="journal article" date="2012" name="PLoS Genet.">
        <title>Comparative Genomics of Plant-Associated Pseudomonas spp.: Insights into Diversity and Inheritance of Traits Involved in Multitrophic Interactions.</title>
        <authorList>
            <person name="Loper J.E."/>
            <person name="Hassan K.A."/>
            <person name="Mavrodi D.V."/>
            <person name="Davis E.W.II."/>
            <person name="Lim C.K."/>
            <person name="Shaffer B.T."/>
            <person name="Elbourne L.D."/>
            <person name="Stockwell V.O."/>
            <person name="Hartney S.L."/>
            <person name="Breakwell K."/>
            <person name="Henkels M.D."/>
            <person name="Tetu S.G."/>
            <person name="Rangel L.I."/>
            <person name="Kidarsa T.A."/>
            <person name="Wilson N.L."/>
            <person name="van de Mortel J.E."/>
            <person name="Song C."/>
            <person name="Blumhagen R."/>
            <person name="Radune D."/>
            <person name="Hostetler J.B."/>
            <person name="Brinkac L.M."/>
            <person name="Durkin A.S."/>
            <person name="Kluepfel D.A."/>
            <person name="Wechter W.P."/>
            <person name="Anderson A.J."/>
            <person name="Kim Y.C."/>
            <person name="Pierson L.S.III."/>
            <person name="Pierson E.A."/>
            <person name="Lindow S.E."/>
            <person name="Kobayashi D.Y."/>
            <person name="Raaijmakers J.M."/>
            <person name="Weller D.M."/>
            <person name="Thomashow L.S."/>
            <person name="Allen A.E."/>
            <person name="Paulsen I.T."/>
        </authorList>
    </citation>
    <scope>NUCLEOTIDE SEQUENCE [LARGE SCALE GENOMIC DNA]</scope>
    <source>
        <strain evidence="3 4">O6</strain>
    </source>
</reference>
<evidence type="ECO:0000256" key="1">
    <source>
        <dbReference type="SAM" id="Phobius"/>
    </source>
</evidence>
<gene>
    <name evidence="3" type="ORF">PchlO6_1547</name>
</gene>
<dbReference type="RefSeq" id="WP_009047540.1">
    <property type="nucleotide sequence ID" value="NZ_CM001490.1"/>
</dbReference>
<keyword evidence="1" id="KW-1133">Transmembrane helix</keyword>
<dbReference type="SUPFAM" id="SSF81324">
    <property type="entry name" value="Voltage-gated potassium channels"/>
    <property type="match status" value="1"/>
</dbReference>
<dbReference type="Proteomes" id="UP000003790">
    <property type="component" value="Chromosome"/>
</dbReference>
<feature type="domain" description="Potassium channel" evidence="2">
    <location>
        <begin position="128"/>
        <end position="207"/>
    </location>
</feature>
<dbReference type="AlphaFoldDB" id="A0AB33WN41"/>
<feature type="transmembrane region" description="Helical" evidence="1">
    <location>
        <begin position="181"/>
        <end position="201"/>
    </location>
</feature>
<comment type="caution">
    <text evidence="3">The sequence shown here is derived from an EMBL/GenBank/DDBJ whole genome shotgun (WGS) entry which is preliminary data.</text>
</comment>
<keyword evidence="1" id="KW-0812">Transmembrane</keyword>
<evidence type="ECO:0000313" key="4">
    <source>
        <dbReference type="Proteomes" id="UP000003790"/>
    </source>
</evidence>
<dbReference type="InterPro" id="IPR013099">
    <property type="entry name" value="K_chnl_dom"/>
</dbReference>
<organism evidence="3 4">
    <name type="scientific">Pseudomonas chlororaphis O6</name>
    <dbReference type="NCBI Taxonomy" id="1037915"/>
    <lineage>
        <taxon>Bacteria</taxon>
        <taxon>Pseudomonadati</taxon>
        <taxon>Pseudomonadota</taxon>
        <taxon>Gammaproteobacteria</taxon>
        <taxon>Pseudomonadales</taxon>
        <taxon>Pseudomonadaceae</taxon>
        <taxon>Pseudomonas</taxon>
    </lineage>
</organism>
<proteinExistence type="predicted"/>
<dbReference type="Gene3D" id="1.10.287.70">
    <property type="match status" value="1"/>
</dbReference>
<evidence type="ECO:0000259" key="2">
    <source>
        <dbReference type="Pfam" id="PF07885"/>
    </source>
</evidence>
<keyword evidence="1" id="KW-0472">Membrane</keyword>
<dbReference type="Pfam" id="PF07885">
    <property type="entry name" value="Ion_trans_2"/>
    <property type="match status" value="1"/>
</dbReference>
<sequence>MYKKIKTRHFRLLFTSNILFILSLSVPTIPYWGPVFGFLLATCTSFLILKDDKPAKSIYTIGILNLIIYVLGFFIDYSTTTPLSILKSTPLILLYIIASLLIFKKIINERPVTEELLYGLGAVYLQTALTFAFIFDFLEQISPGSFSGSPSTFRIDIFVYFSIITLTTVGYGDISPSTPIARIFVCAEVLFGILFTALIVAKTMSLLNVEKKDN</sequence>
<feature type="transmembrane region" description="Helical" evidence="1">
    <location>
        <begin position="155"/>
        <end position="174"/>
    </location>
</feature>
<protein>
    <submittedName>
        <fullName evidence="3">Ion channel family protein</fullName>
    </submittedName>
</protein>
<name>A0AB33WN41_9PSED</name>